<dbReference type="InterPro" id="IPR055213">
    <property type="entry name" value="IML1_double_psi_beta_barrel"/>
</dbReference>
<feature type="compositionally biased region" description="Basic and acidic residues" evidence="1">
    <location>
        <begin position="425"/>
        <end position="435"/>
    </location>
</feature>
<dbReference type="InParanoid" id="A0A7M7PB16"/>
<dbReference type="GO" id="GO:0005765">
    <property type="term" value="C:lysosomal membrane"/>
    <property type="evidence" value="ECO:0000318"/>
    <property type="project" value="GO_Central"/>
</dbReference>
<dbReference type="OMA" id="YTERISH"/>
<feature type="compositionally biased region" description="Polar residues" evidence="1">
    <location>
        <begin position="907"/>
        <end position="917"/>
    </location>
</feature>
<dbReference type="Pfam" id="PF12257">
    <property type="entry name" value="IML1"/>
    <property type="match status" value="1"/>
</dbReference>
<dbReference type="InterPro" id="IPR036388">
    <property type="entry name" value="WH-like_DNA-bd_sf"/>
</dbReference>
<feature type="region of interest" description="Disordered" evidence="1">
    <location>
        <begin position="936"/>
        <end position="964"/>
    </location>
</feature>
<feature type="region of interest" description="Disordered" evidence="1">
    <location>
        <begin position="424"/>
        <end position="503"/>
    </location>
</feature>
<dbReference type="GeneID" id="594618"/>
<dbReference type="Pfam" id="PF23013">
    <property type="entry name" value="IML1_N"/>
    <property type="match status" value="1"/>
</dbReference>
<dbReference type="InterPro" id="IPR048255">
    <property type="entry name" value="IML1_N"/>
</dbReference>
<dbReference type="Pfam" id="PF19418">
    <property type="entry name" value="DEPDC5_CTD"/>
    <property type="match status" value="1"/>
</dbReference>
<dbReference type="PROSITE" id="PS50186">
    <property type="entry name" value="DEP"/>
    <property type="match status" value="1"/>
</dbReference>
<dbReference type="OrthoDB" id="39497at2759"/>
<feature type="compositionally biased region" description="Polar residues" evidence="1">
    <location>
        <begin position="890"/>
        <end position="899"/>
    </location>
</feature>
<evidence type="ECO:0000313" key="3">
    <source>
        <dbReference type="EnsemblMetazoa" id="XP_030848073"/>
    </source>
</evidence>
<dbReference type="PANTHER" id="PTHR13179">
    <property type="entry name" value="DEP DOMAIN CONTAINING PROTEIN 5"/>
    <property type="match status" value="1"/>
</dbReference>
<feature type="domain" description="DEP" evidence="2">
    <location>
        <begin position="992"/>
        <end position="1052"/>
    </location>
</feature>
<protein>
    <recommendedName>
        <fullName evidence="2">DEP domain-containing protein</fullName>
    </recommendedName>
</protein>
<dbReference type="InterPro" id="IPR036390">
    <property type="entry name" value="WH_DNA-bd_sf"/>
</dbReference>
<dbReference type="PANTHER" id="PTHR13179:SF8">
    <property type="entry name" value="GATOR COMPLEX PROTEIN DEPDC5"/>
    <property type="match status" value="1"/>
</dbReference>
<dbReference type="GO" id="GO:1990130">
    <property type="term" value="C:GATOR1 complex"/>
    <property type="evidence" value="ECO:0000318"/>
    <property type="project" value="GO_Central"/>
</dbReference>
<dbReference type="SUPFAM" id="SSF46785">
    <property type="entry name" value="Winged helix' DNA-binding domain"/>
    <property type="match status" value="1"/>
</dbReference>
<reference evidence="4" key="1">
    <citation type="submission" date="2015-02" db="EMBL/GenBank/DDBJ databases">
        <title>Genome sequencing for Strongylocentrotus purpuratus.</title>
        <authorList>
            <person name="Murali S."/>
            <person name="Liu Y."/>
            <person name="Vee V."/>
            <person name="English A."/>
            <person name="Wang M."/>
            <person name="Skinner E."/>
            <person name="Han Y."/>
            <person name="Muzny D.M."/>
            <person name="Worley K.C."/>
            <person name="Gibbs R.A."/>
        </authorList>
    </citation>
    <scope>NUCLEOTIDE SEQUENCE</scope>
</reference>
<reference evidence="3" key="2">
    <citation type="submission" date="2021-01" db="UniProtKB">
        <authorList>
            <consortium name="EnsemblMetazoa"/>
        </authorList>
    </citation>
    <scope>IDENTIFICATION</scope>
</reference>
<feature type="compositionally biased region" description="Basic and acidic residues" evidence="1">
    <location>
        <begin position="951"/>
        <end position="960"/>
    </location>
</feature>
<sequence length="1375" mass="156076">MKLYIHQKSFREEHVIINPNDFPSIKIGDFLEIFHPDDKQSHLLVQVQTLSVELPQKGVVSVEQGVASLFQLRAYQTVQVRRVEPDSQDVALDLVELVFKDQYVSRSDMWRLKNSLVKSCLHIQQKVEKCGVRAQVQDLWSRGGTVACGIVTSDTRVAFRSATAMVYLFIQMSSEMWDFDTCGDLYMEKAVNGFLIELFTRWKEKNSNHELSIVLFSRTYFEADSVDKFPAEMLPRLHVHENGRFYEDYYRVFAHNERKEDWLQVLAPLKATMQRYAKDIKDWQRKAGCVIKGENSNACQGNLLEALNLSLNVFDNHYMNRNFDRTGQLVVMVTPGAGVFEVDRTLCKLTEQRMIDYGIGSDVVCLSEQPLHPVPLLKFLDSLNKSAPCKDKYNIPHWLNYSFYLSPSQKRRYQSTQTSFISRLRLPDRIDEDSPRTPNGSSALPKVPSSGRFHGDSSRSTLSSEGSCGDLKTTVNERDEEEDDDEKFERHDSKLFQRGRRRMSKVQSLNNPFCPDTLSVILTADRRRWTHAFPHGPDGEMIQLHHRQLVKVPSEQDILNHTPDHAPREGVSASSSGSSLNGAPATPTSDISHGWWVQVDTRRRRGCVWGITGEQVWTPFLQSGMDWKSMTTTACFPITTDFYPLKQALDMDYQERPYTICIEGENDTETSPSNVNKIFQELISQRLIQDFQLVVLPQQEQAGLAQRNRKDQPLATDPRKDMCVLSYANAFHKLTLSADTNDIEVVLYTARKSSPSPKLAYTYSLWPLHKHAYEIAYSRMYHKPVENDRWNYRDSYISFCGMASREGFELQECVKFWRSRFVLLPSHSSTLRQMSEKGYQGHLDVFRSEEGSSKHPVLVEGFLRFFEGLNRRRTRLHLPSLSGSKKRTSQGDINQSATSPGYRKIAQSGTSTPTSLHASLSLTTGTLQTLLSGVVATRKEDPSSEPGSPKSPDKRDERPHQGSSYATVVKAMRDPSTGLGFIGGDHRGLPSDCFTSAEAVSWIRKAFIDQPSHEQAVKVLQEMLNEGYIFSVFSIRGAKQIIYGYYIYCLPDTPSDSVKNASKPVIGQPMYEIPPQQEWFEAACTVSQDRQNDVQEHTNGPGLCILPVYKNIILEMWNTDLDHMEYCHASFHSNYQPDHAFDMELQWLTSTPGILNDLIMNWMRRAQSAGFHLIPSHVDPFCFWEDISDPLCSPVFIPLALPDGSTMEPDVLARVQELILNRFGFLANHTSCVSPLPGTVSKDSPYTSIHVQYVHVTGVAFALPTPTQADTTSPRPDMLPCLCSAWKESSNNNSNIGRGSHPCHSTRRSRKRETPSRPGFLWINNHLLTKKWKSSASGDDAFREALLNDFRRLCGNEVGRLGALVSMVMGEQKSE</sequence>
<dbReference type="KEGG" id="spu:594618"/>
<organism evidence="3 4">
    <name type="scientific">Strongylocentrotus purpuratus</name>
    <name type="common">Purple sea urchin</name>
    <dbReference type="NCBI Taxonomy" id="7668"/>
    <lineage>
        <taxon>Eukaryota</taxon>
        <taxon>Metazoa</taxon>
        <taxon>Echinodermata</taxon>
        <taxon>Eleutherozoa</taxon>
        <taxon>Echinozoa</taxon>
        <taxon>Echinoidea</taxon>
        <taxon>Euechinoidea</taxon>
        <taxon>Echinacea</taxon>
        <taxon>Camarodonta</taxon>
        <taxon>Echinidea</taxon>
        <taxon>Strongylocentrotidae</taxon>
        <taxon>Strongylocentrotus</taxon>
    </lineage>
</organism>
<dbReference type="InterPro" id="IPR027244">
    <property type="entry name" value="IML1"/>
</dbReference>
<dbReference type="Proteomes" id="UP000007110">
    <property type="component" value="Unassembled WGS sequence"/>
</dbReference>
<proteinExistence type="predicted"/>
<dbReference type="SMART" id="SM00049">
    <property type="entry name" value="DEP"/>
    <property type="match status" value="1"/>
</dbReference>
<name>A0A7M7PB16_STRPU</name>
<dbReference type="InterPro" id="IPR045838">
    <property type="entry name" value="DEPDC5_CTD"/>
</dbReference>
<dbReference type="GO" id="GO:0035556">
    <property type="term" value="P:intracellular signal transduction"/>
    <property type="evidence" value="ECO:0007669"/>
    <property type="project" value="InterPro"/>
</dbReference>
<feature type="region of interest" description="Disordered" evidence="1">
    <location>
        <begin position="877"/>
        <end position="917"/>
    </location>
</feature>
<feature type="region of interest" description="Disordered" evidence="1">
    <location>
        <begin position="1294"/>
        <end position="1317"/>
    </location>
</feature>
<dbReference type="GO" id="GO:1904262">
    <property type="term" value="P:negative regulation of TORC1 signaling"/>
    <property type="evidence" value="ECO:0000318"/>
    <property type="project" value="GO_Central"/>
</dbReference>
<dbReference type="GO" id="GO:0005096">
    <property type="term" value="F:GTPase activator activity"/>
    <property type="evidence" value="ECO:0007669"/>
    <property type="project" value="InterPro"/>
</dbReference>
<dbReference type="GO" id="GO:0034198">
    <property type="term" value="P:cellular response to amino acid starvation"/>
    <property type="evidence" value="ECO:0000318"/>
    <property type="project" value="GO_Central"/>
</dbReference>
<keyword evidence="4" id="KW-1185">Reference proteome</keyword>
<evidence type="ECO:0000259" key="2">
    <source>
        <dbReference type="PROSITE" id="PS50186"/>
    </source>
</evidence>
<evidence type="ECO:0000313" key="4">
    <source>
        <dbReference type="Proteomes" id="UP000007110"/>
    </source>
</evidence>
<dbReference type="Gene3D" id="1.10.10.10">
    <property type="entry name" value="Winged helix-like DNA-binding domain superfamily/Winged helix DNA-binding domain"/>
    <property type="match status" value="1"/>
</dbReference>
<accession>A0A7M7PB16</accession>
<dbReference type="RefSeq" id="XP_030848073.1">
    <property type="nucleotide sequence ID" value="XM_030992213.1"/>
</dbReference>
<dbReference type="EnsemblMetazoa" id="XM_030992213">
    <property type="protein sequence ID" value="XP_030848073"/>
    <property type="gene ID" value="LOC594618"/>
</dbReference>
<dbReference type="GO" id="GO:0010508">
    <property type="term" value="P:positive regulation of autophagy"/>
    <property type="evidence" value="ECO:0000318"/>
    <property type="project" value="GO_Central"/>
</dbReference>
<dbReference type="InterPro" id="IPR000591">
    <property type="entry name" value="DEP_dom"/>
</dbReference>
<feature type="region of interest" description="Disordered" evidence="1">
    <location>
        <begin position="558"/>
        <end position="587"/>
    </location>
</feature>
<evidence type="ECO:0000256" key="1">
    <source>
        <dbReference type="SAM" id="MobiDB-lite"/>
    </source>
</evidence>
<dbReference type="CDD" id="cd04449">
    <property type="entry name" value="DEP_DEPDC5-like"/>
    <property type="match status" value="1"/>
</dbReference>